<dbReference type="InterPro" id="IPR037217">
    <property type="entry name" value="Trp/Indoleamine_2_3_dOase-like"/>
</dbReference>
<dbReference type="RefSeq" id="WP_098228347.1">
    <property type="nucleotide sequence ID" value="NZ_NUBY01000353.1"/>
</dbReference>
<dbReference type="GO" id="GO:0019441">
    <property type="term" value="P:L-tryptophan catabolic process to kynurenine"/>
    <property type="evidence" value="ECO:0007669"/>
    <property type="project" value="InterPro"/>
</dbReference>
<proteinExistence type="predicted"/>
<dbReference type="Gene3D" id="1.20.58.480">
    <property type="match status" value="1"/>
</dbReference>
<dbReference type="EMBL" id="NUBY01000353">
    <property type="protein sequence ID" value="PEP86144.1"/>
    <property type="molecule type" value="Genomic_DNA"/>
</dbReference>
<evidence type="ECO:0000313" key="1">
    <source>
        <dbReference type="EMBL" id="PEP86144.1"/>
    </source>
</evidence>
<gene>
    <name evidence="1" type="ORF">CN585_30350</name>
</gene>
<organism evidence="1 2">
    <name type="scientific">Bacillus toyonensis</name>
    <dbReference type="NCBI Taxonomy" id="155322"/>
    <lineage>
        <taxon>Bacteria</taxon>
        <taxon>Bacillati</taxon>
        <taxon>Bacillota</taxon>
        <taxon>Bacilli</taxon>
        <taxon>Bacillales</taxon>
        <taxon>Bacillaceae</taxon>
        <taxon>Bacillus</taxon>
        <taxon>Bacillus cereus group</taxon>
    </lineage>
</organism>
<dbReference type="GO" id="GO:0020037">
    <property type="term" value="F:heme binding"/>
    <property type="evidence" value="ECO:0007669"/>
    <property type="project" value="InterPro"/>
</dbReference>
<dbReference type="Gene3D" id="1.20.58.1320">
    <property type="match status" value="1"/>
</dbReference>
<name>A0A2A8H1E9_9BACI</name>
<accession>A0A2A8H1E9</accession>
<dbReference type="InterPro" id="IPR015029">
    <property type="entry name" value="PrnB"/>
</dbReference>
<evidence type="ECO:0000313" key="2">
    <source>
        <dbReference type="Proteomes" id="UP000220841"/>
    </source>
</evidence>
<dbReference type="GO" id="GO:0046872">
    <property type="term" value="F:metal ion binding"/>
    <property type="evidence" value="ECO:0007669"/>
    <property type="project" value="InterPro"/>
</dbReference>
<dbReference type="SUPFAM" id="SSF140959">
    <property type="entry name" value="Indolic compounds 2,3-dioxygenase-like"/>
    <property type="match status" value="1"/>
</dbReference>
<comment type="caution">
    <text evidence="1">The sequence shown here is derived from an EMBL/GenBank/DDBJ whole genome shotgun (WGS) entry which is preliminary data.</text>
</comment>
<reference evidence="1 2" key="1">
    <citation type="submission" date="2017-09" db="EMBL/GenBank/DDBJ databases">
        <title>Large-scale bioinformatics analysis of Bacillus genomes uncovers conserved roles of natural products in bacterial physiology.</title>
        <authorList>
            <consortium name="Agbiome Team Llc"/>
            <person name="Bleich R.M."/>
            <person name="Grubbs K.J."/>
            <person name="Santa Maria K.C."/>
            <person name="Allen S.E."/>
            <person name="Farag S."/>
            <person name="Shank E.A."/>
            <person name="Bowers A."/>
        </authorList>
    </citation>
    <scope>NUCLEOTIDE SEQUENCE [LARGE SCALE GENOMIC DNA]</scope>
    <source>
        <strain evidence="1 2">AFS021349</strain>
    </source>
</reference>
<dbReference type="Pfam" id="PF08933">
    <property type="entry name" value="PrnB"/>
    <property type="match status" value="1"/>
</dbReference>
<dbReference type="Proteomes" id="UP000220841">
    <property type="component" value="Unassembled WGS sequence"/>
</dbReference>
<dbReference type="AlphaFoldDB" id="A0A2A8H1E9"/>
<sequence length="333" mass="38145">MNTKTSNIYPFHVFSKFIVQELPNYNQQGKFTTAINYMKDLLPSTEEVVHIVEQSSFEKKVLALGDLGMSLVTYNLGKKIPPVELTTSLQMLASATSLVPRDSFPTYMTYNPIEALRTYSGDESEKHFILHTKRSQAALQFIIKSLLYLQKNPFIPNRLDILKATGTSIQMVKKESASVHKDVNPEFFFRMFRRYFFPIEVKSVSYSSPSAVHLPELMLIDTITGYADATRVKMIYDFLPYIEPKYKVAIKSSLQKSSLKELYHSKEHRSHCQAEIEMLNHIFENLIHFRLAHQGLVTRYIRKQDSSVTLGTGGFPFDSFLGDLITMGEKAKI</sequence>
<protein>
    <submittedName>
        <fullName evidence="1">Uncharacterized protein</fullName>
    </submittedName>
</protein>